<protein>
    <submittedName>
        <fullName evidence="1">DUF2935 domain-containing protein</fullName>
    </submittedName>
</protein>
<sequence>MPTNDDFIRQSLDLDLFFLRIMKEHSFFLEGGFTPVSSNLASQADAFKKQFEGLLKEAVSLANGFISPDAVASGEIVTEFTLNAERASEFFTGIPIDTGITTAELGLTKGMQQLNTQMMAQRVANLNQRAITVTQELINFKTTVLNSILSCKLFTFNYPLLIDHIRREAILFVTLLTRLQQRMMVDITAFAIEQESFWNRIMAEHAKFIRGYLDPTEEVLFEIANNFGKEFDVLTARALAIHNQINLLPQVTRESLNATVRIRDFKRQGTEGILACKIRSIILPLLGDHTLREANHYLRLLRAFSMIA</sequence>
<reference evidence="1" key="1">
    <citation type="submission" date="2022-02" db="EMBL/GenBank/DDBJ databases">
        <authorList>
            <person name="Leng L."/>
        </authorList>
    </citation>
    <scope>NUCLEOTIDE SEQUENCE</scope>
    <source>
        <strain evidence="1">JI</strain>
    </source>
</reference>
<keyword evidence="2" id="KW-1185">Reference proteome</keyword>
<dbReference type="InterPro" id="IPR021328">
    <property type="entry name" value="CotB-like"/>
</dbReference>
<dbReference type="AlphaFoldDB" id="A0A9X4H4D3"/>
<dbReference type="SUPFAM" id="SSF158430">
    <property type="entry name" value="Bacillus cereus metalloprotein-like"/>
    <property type="match status" value="2"/>
</dbReference>
<dbReference type="Pfam" id="PF11155">
    <property type="entry name" value="DUF2935"/>
    <property type="match status" value="2"/>
</dbReference>
<organism evidence="1 2">
    <name type="scientific">Pelotomaculum isophthalicicum JI</name>
    <dbReference type="NCBI Taxonomy" id="947010"/>
    <lineage>
        <taxon>Bacteria</taxon>
        <taxon>Bacillati</taxon>
        <taxon>Bacillota</taxon>
        <taxon>Clostridia</taxon>
        <taxon>Eubacteriales</taxon>
        <taxon>Desulfotomaculaceae</taxon>
        <taxon>Pelotomaculum</taxon>
    </lineage>
</organism>
<evidence type="ECO:0000313" key="1">
    <source>
        <dbReference type="EMBL" id="MDF9409721.1"/>
    </source>
</evidence>
<dbReference type="RefSeq" id="WP_277445229.1">
    <property type="nucleotide sequence ID" value="NZ_JAKOAV010000040.1"/>
</dbReference>
<gene>
    <name evidence="1" type="ORF">L7E55_15420</name>
</gene>
<comment type="caution">
    <text evidence="1">The sequence shown here is derived from an EMBL/GenBank/DDBJ whole genome shotgun (WGS) entry which is preliminary data.</text>
</comment>
<dbReference type="Gene3D" id="1.20.1260.120">
    <property type="entry name" value="Protein of unknown function DUF2935"/>
    <property type="match status" value="1"/>
</dbReference>
<dbReference type="EMBL" id="JAKOAV010000040">
    <property type="protein sequence ID" value="MDF9409721.1"/>
    <property type="molecule type" value="Genomic_DNA"/>
</dbReference>
<accession>A0A9X4H4D3</accession>
<name>A0A9X4H4D3_9FIRM</name>
<proteinExistence type="predicted"/>
<evidence type="ECO:0000313" key="2">
    <source>
        <dbReference type="Proteomes" id="UP001154312"/>
    </source>
</evidence>
<dbReference type="Proteomes" id="UP001154312">
    <property type="component" value="Unassembled WGS sequence"/>
</dbReference>